<evidence type="ECO:0000313" key="2">
    <source>
        <dbReference type="EMBL" id="SHJ90332.1"/>
    </source>
</evidence>
<keyword evidence="1" id="KW-1133">Transmembrane helix</keyword>
<dbReference type="OrthoDB" id="1257632at2"/>
<dbReference type="AlphaFoldDB" id="A0A1M6N3U3"/>
<reference evidence="3" key="1">
    <citation type="submission" date="2016-11" db="EMBL/GenBank/DDBJ databases">
        <authorList>
            <person name="Varghese N."/>
            <person name="Submissions S."/>
        </authorList>
    </citation>
    <scope>NUCLEOTIDE SEQUENCE [LARGE SCALE GENOMIC DNA]</scope>
    <source>
        <strain evidence="3">DSM 18016</strain>
    </source>
</reference>
<dbReference type="Proteomes" id="UP000184498">
    <property type="component" value="Unassembled WGS sequence"/>
</dbReference>
<proteinExistence type="predicted"/>
<dbReference type="RefSeq" id="WP_072995891.1">
    <property type="nucleotide sequence ID" value="NZ_FRAM01000001.1"/>
</dbReference>
<organism evidence="2 3">
    <name type="scientific">Epilithonimonas mollis</name>
    <dbReference type="NCBI Taxonomy" id="216903"/>
    <lineage>
        <taxon>Bacteria</taxon>
        <taxon>Pseudomonadati</taxon>
        <taxon>Bacteroidota</taxon>
        <taxon>Flavobacteriia</taxon>
        <taxon>Flavobacteriales</taxon>
        <taxon>Weeksellaceae</taxon>
        <taxon>Chryseobacterium group</taxon>
        <taxon>Epilithonimonas</taxon>
    </lineage>
</organism>
<feature type="transmembrane region" description="Helical" evidence="1">
    <location>
        <begin position="12"/>
        <end position="33"/>
    </location>
</feature>
<keyword evidence="1" id="KW-0472">Membrane</keyword>
<dbReference type="EMBL" id="FRAM01000001">
    <property type="protein sequence ID" value="SHJ90332.1"/>
    <property type="molecule type" value="Genomic_DNA"/>
</dbReference>
<feature type="transmembrane region" description="Helical" evidence="1">
    <location>
        <begin position="39"/>
        <end position="61"/>
    </location>
</feature>
<protein>
    <recommendedName>
        <fullName evidence="4">DUF304 domain-containing protein</fullName>
    </recommendedName>
</protein>
<evidence type="ECO:0008006" key="4">
    <source>
        <dbReference type="Google" id="ProtNLM"/>
    </source>
</evidence>
<accession>A0A1M6N3U3</accession>
<gene>
    <name evidence="2" type="ORF">SAMN05444371_0165</name>
</gene>
<keyword evidence="3" id="KW-1185">Reference proteome</keyword>
<keyword evidence="1" id="KW-0812">Transmembrane</keyword>
<evidence type="ECO:0000256" key="1">
    <source>
        <dbReference type="SAM" id="Phobius"/>
    </source>
</evidence>
<name>A0A1M6N3U3_9FLAO</name>
<evidence type="ECO:0000313" key="3">
    <source>
        <dbReference type="Proteomes" id="UP000184498"/>
    </source>
</evidence>
<sequence length="147" mass="16945">MKISNQKNIEKLGVILLFLAVIDLLIIASIWLIFQKYDWFIIVFLVAFVILLIKICNLHFVEFENSGLVVSIRKRHLLKVNDFVFPILEFPLELLKDSNVKSDILYLSIINNESESNKTNLFKVNLSGFKKDMKTLIVSSLQGDQSN</sequence>